<gene>
    <name evidence="1" type="primary">62</name>
    <name evidence="1" type="ORF">PBI_CORAL_62</name>
</gene>
<dbReference type="EMBL" id="MH834606">
    <property type="protein sequence ID" value="AYN57537.1"/>
    <property type="molecule type" value="Genomic_DNA"/>
</dbReference>
<protein>
    <submittedName>
        <fullName evidence="1">Uncharacterized protein</fullName>
    </submittedName>
</protein>
<dbReference type="RefSeq" id="YP_009815819.1">
    <property type="nucleotide sequence ID" value="NC_048099.1"/>
</dbReference>
<dbReference type="Proteomes" id="UP000278552">
    <property type="component" value="Segment"/>
</dbReference>
<evidence type="ECO:0000313" key="1">
    <source>
        <dbReference type="EMBL" id="AYN57537.1"/>
    </source>
</evidence>
<name>A0A3G2KEZ0_9CAUD</name>
<dbReference type="KEGG" id="vg:55007049"/>
<organism evidence="1 2">
    <name type="scientific">Arthrobacter phage Coral</name>
    <dbReference type="NCBI Taxonomy" id="2419951"/>
    <lineage>
        <taxon>Viruses</taxon>
        <taxon>Duplodnaviria</taxon>
        <taxon>Heunggongvirae</taxon>
        <taxon>Uroviricota</taxon>
        <taxon>Caudoviricetes</taxon>
        <taxon>Coralvirus</taxon>
        <taxon>Coralvirus coral</taxon>
    </lineage>
</organism>
<accession>A0A3G2KEZ0</accession>
<dbReference type="GeneID" id="55007049"/>
<evidence type="ECO:0000313" key="2">
    <source>
        <dbReference type="Proteomes" id="UP000278552"/>
    </source>
</evidence>
<sequence length="183" mass="20600">MAAVTAAETERSMLDRLNRRYSTFNGNGFRYSRAEHVRVTAGFDARRVCDYMALDLWPGGVGPDRKGPLLHGHEVKVSRSDWLTELRDPEKAEAFARYCDYWWLVVGDSGIVRDGELPAGWGLLVASGDSLRTVRRATRRREVEPMGRDLQATFSRSVTKTTVRLAGSEDGAIRLVRQRMGLL</sequence>
<keyword evidence="2" id="KW-1185">Reference proteome</keyword>
<proteinExistence type="predicted"/>
<reference evidence="1 2" key="1">
    <citation type="submission" date="2018-09" db="EMBL/GenBank/DDBJ databases">
        <authorList>
            <person name="Giglietti G."/>
            <person name="Stoner T.H."/>
            <person name="Garlena R.A."/>
            <person name="Russell D.A."/>
            <person name="Pope W.H."/>
            <person name="Jacobs-Sera D."/>
            <person name="Hatfull G.F."/>
        </authorList>
    </citation>
    <scope>NUCLEOTIDE SEQUENCE [LARGE SCALE GENOMIC DNA]</scope>
</reference>